<dbReference type="AlphaFoldDB" id="A0AB40DFK0"/>
<dbReference type="GO" id="GO:0004252">
    <property type="term" value="F:serine-type endopeptidase activity"/>
    <property type="evidence" value="ECO:0007669"/>
    <property type="project" value="InterPro"/>
</dbReference>
<dbReference type="GO" id="GO:0046872">
    <property type="term" value="F:metal ion binding"/>
    <property type="evidence" value="ECO:0007669"/>
    <property type="project" value="UniProtKB-KW"/>
</dbReference>
<evidence type="ECO:0000259" key="5">
    <source>
        <dbReference type="PROSITE" id="PS50240"/>
    </source>
</evidence>
<dbReference type="InterPro" id="IPR033116">
    <property type="entry name" value="TRYPSIN_SER"/>
</dbReference>
<dbReference type="SMART" id="SM00020">
    <property type="entry name" value="Tryp_SPc"/>
    <property type="match status" value="1"/>
</dbReference>
<keyword evidence="4" id="KW-0732">Signal</keyword>
<dbReference type="InterPro" id="IPR009003">
    <property type="entry name" value="Peptidase_S1_PA"/>
</dbReference>
<dbReference type="GeneID" id="108016448"/>
<evidence type="ECO:0000313" key="7">
    <source>
        <dbReference type="RefSeq" id="XP_065723065.2"/>
    </source>
</evidence>
<dbReference type="InterPro" id="IPR043504">
    <property type="entry name" value="Peptidase_S1_PA_chymotrypsin"/>
</dbReference>
<evidence type="ECO:0000256" key="2">
    <source>
        <dbReference type="ARBA" id="ARBA00024195"/>
    </source>
</evidence>
<evidence type="ECO:0000256" key="3">
    <source>
        <dbReference type="RuleBase" id="RU363034"/>
    </source>
</evidence>
<feature type="chain" id="PRO_5047039728" evidence="4">
    <location>
        <begin position="20"/>
        <end position="375"/>
    </location>
</feature>
<keyword evidence="6" id="KW-1185">Reference proteome</keyword>
<name>A0AB40DFK0_DROSZ</name>
<feature type="domain" description="Peptidase S1" evidence="5">
    <location>
        <begin position="99"/>
        <end position="352"/>
    </location>
</feature>
<dbReference type="RefSeq" id="XP_065723065.2">
    <property type="nucleotide sequence ID" value="XM_065866993.2"/>
</dbReference>
<dbReference type="InterPro" id="IPR001254">
    <property type="entry name" value="Trypsin_dom"/>
</dbReference>
<dbReference type="InterPro" id="IPR051487">
    <property type="entry name" value="Ser/Thr_Proteases_Immune/Dev"/>
</dbReference>
<dbReference type="InterPro" id="IPR001314">
    <property type="entry name" value="Peptidase_S1A"/>
</dbReference>
<feature type="signal peptide" evidence="4">
    <location>
        <begin position="1"/>
        <end position="19"/>
    </location>
</feature>
<dbReference type="PANTHER" id="PTHR24256">
    <property type="entry name" value="TRYPTASE-RELATED"/>
    <property type="match status" value="1"/>
</dbReference>
<keyword evidence="1" id="KW-1015">Disulfide bond</keyword>
<dbReference type="PRINTS" id="PR00722">
    <property type="entry name" value="CHYMOTRYPSIN"/>
</dbReference>
<keyword evidence="3" id="KW-0720">Serine protease</keyword>
<keyword evidence="3" id="KW-0378">Hydrolase</keyword>
<keyword evidence="3 7" id="KW-0645">Protease</keyword>
<proteinExistence type="inferred from homology"/>
<dbReference type="GO" id="GO:0006508">
    <property type="term" value="P:proteolysis"/>
    <property type="evidence" value="ECO:0007669"/>
    <property type="project" value="UniProtKB-KW"/>
</dbReference>
<dbReference type="PROSITE" id="PS50240">
    <property type="entry name" value="TRYPSIN_DOM"/>
    <property type="match status" value="1"/>
</dbReference>
<dbReference type="InterPro" id="IPR018114">
    <property type="entry name" value="TRYPSIN_HIS"/>
</dbReference>
<protein>
    <submittedName>
        <fullName evidence="7">Serine protease 7</fullName>
    </submittedName>
</protein>
<organism evidence="6 7">
    <name type="scientific">Drosophila suzukii</name>
    <name type="common">Spotted-wing drosophila fruit fly</name>
    <dbReference type="NCBI Taxonomy" id="28584"/>
    <lineage>
        <taxon>Eukaryota</taxon>
        <taxon>Metazoa</taxon>
        <taxon>Ecdysozoa</taxon>
        <taxon>Arthropoda</taxon>
        <taxon>Hexapoda</taxon>
        <taxon>Insecta</taxon>
        <taxon>Pterygota</taxon>
        <taxon>Neoptera</taxon>
        <taxon>Endopterygota</taxon>
        <taxon>Diptera</taxon>
        <taxon>Brachycera</taxon>
        <taxon>Muscomorpha</taxon>
        <taxon>Ephydroidea</taxon>
        <taxon>Drosophilidae</taxon>
        <taxon>Drosophila</taxon>
        <taxon>Sophophora</taxon>
    </lineage>
</organism>
<evidence type="ECO:0000256" key="1">
    <source>
        <dbReference type="ARBA" id="ARBA00023157"/>
    </source>
</evidence>
<dbReference type="CDD" id="cd00190">
    <property type="entry name" value="Tryp_SPc"/>
    <property type="match status" value="1"/>
</dbReference>
<dbReference type="Pfam" id="PF00089">
    <property type="entry name" value="Trypsin"/>
    <property type="match status" value="1"/>
</dbReference>
<accession>A0AB40DFK0</accession>
<evidence type="ECO:0000313" key="6">
    <source>
        <dbReference type="Proteomes" id="UP001652628"/>
    </source>
</evidence>
<dbReference type="SUPFAM" id="SSF50494">
    <property type="entry name" value="Trypsin-like serine proteases"/>
    <property type="match status" value="1"/>
</dbReference>
<dbReference type="PROSITE" id="PS00134">
    <property type="entry name" value="TRYPSIN_HIS"/>
    <property type="match status" value="1"/>
</dbReference>
<dbReference type="Proteomes" id="UP001652628">
    <property type="component" value="Chromosome 3"/>
</dbReference>
<dbReference type="Gene3D" id="2.40.10.10">
    <property type="entry name" value="Trypsin-like serine proteases"/>
    <property type="match status" value="2"/>
</dbReference>
<evidence type="ECO:0000256" key="4">
    <source>
        <dbReference type="SAM" id="SignalP"/>
    </source>
</evidence>
<comment type="similarity">
    <text evidence="2">Belongs to the peptidase S1 family. CLIP subfamily.</text>
</comment>
<reference evidence="7" key="1">
    <citation type="submission" date="2025-08" db="UniProtKB">
        <authorList>
            <consortium name="RefSeq"/>
        </authorList>
    </citation>
    <scope>IDENTIFICATION</scope>
</reference>
<dbReference type="PROSITE" id="PS00135">
    <property type="entry name" value="TRYPSIN_SER"/>
    <property type="match status" value="1"/>
</dbReference>
<sequence length="375" mass="41850">MKVLTSAFLCILLFHETKAQYKKCHSEKRGVGNCMTVEECPIYYSGQANQFAGPQKDHFFSFECEPPLVCCLNQKVSGRIISLLPQPPTCGGSDAKYKVFGGVETDLDEFPWLAMLEYQKRNVNYLTTNCAGSLMNHRYVLTAAHCLKGRFVERIGELASVRLGEHDTRTDEDCSGRMGRCSPKFQRLGFKEIRVHEGFQGMLGSSLHDIGLIRLERNVVYSHSIRPICLPSTVPSAVRFPGRPLTVAGWGTTSTLERSPTKQKAELNYVKASECRRFWQAYIHLESTQLCAGKIQTDSCTGDSGGPLMQLRDGIWVQEGIVSFGIGCAIKNRPGVYTDVAAYDTWIRQNVVARDGDYVELVAPLRVVPNQMYGP</sequence>
<gene>
    <name evidence="7" type="primary">LOC108016448</name>
</gene>